<feature type="repeat" description="PPR" evidence="2">
    <location>
        <begin position="256"/>
        <end position="290"/>
    </location>
</feature>
<dbReference type="FunFam" id="1.25.40.10:FF:000348">
    <property type="entry name" value="Pentatricopeptide repeat-containing protein chloroplastic"/>
    <property type="match status" value="1"/>
</dbReference>
<dbReference type="GO" id="GO:0009451">
    <property type="term" value="P:RNA modification"/>
    <property type="evidence" value="ECO:0007669"/>
    <property type="project" value="InterPro"/>
</dbReference>
<dbReference type="InterPro" id="IPR046848">
    <property type="entry name" value="E_motif"/>
</dbReference>
<dbReference type="Pfam" id="PF13812">
    <property type="entry name" value="PPR_3"/>
    <property type="match status" value="1"/>
</dbReference>
<dbReference type="PANTHER" id="PTHR47926:SF436">
    <property type="entry name" value="PENTATRICOPEPTIDE REPEAT-CONTAINING PROTEIN ELI1, CHLOROPLASTIC-LIKE ISOFORM X2"/>
    <property type="match status" value="1"/>
</dbReference>
<dbReference type="OrthoDB" id="330671at2759"/>
<dbReference type="Gene3D" id="1.25.40.10">
    <property type="entry name" value="Tetratricopeptide repeat domain"/>
    <property type="match status" value="4"/>
</dbReference>
<evidence type="ECO:0000313" key="4">
    <source>
        <dbReference type="Proteomes" id="UP000222542"/>
    </source>
</evidence>
<dbReference type="Pfam" id="PF01535">
    <property type="entry name" value="PPR"/>
    <property type="match status" value="3"/>
</dbReference>
<dbReference type="FunFam" id="1.25.40.10:FF:000470">
    <property type="entry name" value="Pentatricopeptide repeat-containing protein At5g66520"/>
    <property type="match status" value="1"/>
</dbReference>
<accession>A0A2G3A7S1</accession>
<dbReference type="SUPFAM" id="SSF48452">
    <property type="entry name" value="TPR-like"/>
    <property type="match status" value="2"/>
</dbReference>
<dbReference type="FunFam" id="1.25.40.10:FF:000184">
    <property type="entry name" value="Pentatricopeptide repeat-containing protein, chloroplastic"/>
    <property type="match status" value="1"/>
</dbReference>
<dbReference type="NCBIfam" id="TIGR00756">
    <property type="entry name" value="PPR"/>
    <property type="match status" value="4"/>
</dbReference>
<organism evidence="3 4">
    <name type="scientific">Capsicum annuum</name>
    <name type="common">Capsicum pepper</name>
    <dbReference type="NCBI Taxonomy" id="4072"/>
    <lineage>
        <taxon>Eukaryota</taxon>
        <taxon>Viridiplantae</taxon>
        <taxon>Streptophyta</taxon>
        <taxon>Embryophyta</taxon>
        <taxon>Tracheophyta</taxon>
        <taxon>Spermatophyta</taxon>
        <taxon>Magnoliopsida</taxon>
        <taxon>eudicotyledons</taxon>
        <taxon>Gunneridae</taxon>
        <taxon>Pentapetalae</taxon>
        <taxon>asterids</taxon>
        <taxon>lamiids</taxon>
        <taxon>Solanales</taxon>
        <taxon>Solanaceae</taxon>
        <taxon>Solanoideae</taxon>
        <taxon>Capsiceae</taxon>
        <taxon>Capsicum</taxon>
    </lineage>
</organism>
<dbReference type="Proteomes" id="UP000222542">
    <property type="component" value="Unassembled WGS sequence"/>
</dbReference>
<keyword evidence="1" id="KW-0677">Repeat</keyword>
<feature type="repeat" description="PPR" evidence="2">
    <location>
        <begin position="357"/>
        <end position="391"/>
    </location>
</feature>
<gene>
    <name evidence="3" type="ORF">T459_05405</name>
</gene>
<evidence type="ECO:0000313" key="3">
    <source>
        <dbReference type="EMBL" id="PHT90292.1"/>
    </source>
</evidence>
<dbReference type="OMA" id="IQQAHAF"/>
<dbReference type="PANTHER" id="PTHR47926">
    <property type="entry name" value="PENTATRICOPEPTIDE REPEAT-CONTAINING PROTEIN"/>
    <property type="match status" value="1"/>
</dbReference>
<dbReference type="AlphaFoldDB" id="A0A2G3A7S1"/>
<dbReference type="PROSITE" id="PS51375">
    <property type="entry name" value="PPR"/>
    <property type="match status" value="3"/>
</dbReference>
<dbReference type="InterPro" id="IPR011990">
    <property type="entry name" value="TPR-like_helical_dom_sf"/>
</dbReference>
<evidence type="ECO:0000256" key="2">
    <source>
        <dbReference type="PROSITE-ProRule" id="PRU00708"/>
    </source>
</evidence>
<sequence length="555" mass="61802">MVLLILNTTHATRRTKIHTSMAATSPTPSILSFIETANSISQLHQAHAFMLKTGLFHNPFSASRLLTKATLLPISSPEVLSYALSVFTHIQQPNSYIYNTIIRAYSTSPFPQLALIIFLNMLNKVSPDKYTFTFVVKACATMENAKQGEQVQGLVTKVGLEEDVYVYNTLVHMYAKCGCFGVSRGMIDRLVEDDVIAWNALLSVYAERGLIEYARELFDEMPVKNVESWNFMVSGYVNVGLVDEARKVFDEMLVKDVVSWNVMVTGYTKADRFNEVLALFEDMLRTKVKPDDCTLVNVLAACAGVGSLSQGKWVHAFIERNGIEVHNFLATALVDMYCKCGCIEKGLEVFSGTLRKDISTWNAMIAGFSNHGYLDDALKTFNELIVDGIKPNEVTFVSILSTCSQGGLLSEGRRMFDLMINEYRIQPTLVHYGCMVDLLGRFGLLEEAEELVSKLPVKEAPAIWESFLNACRSHNDVELAEHIATKLLELDPCDSAGYVQLSNVLASMGRWGDVREVRRKMRNEGITKEPGCSMIEIDGVVHEFLAGEGIILSQG</sequence>
<dbReference type="Pfam" id="PF13041">
    <property type="entry name" value="PPR_2"/>
    <property type="match status" value="2"/>
</dbReference>
<evidence type="ECO:0000256" key="1">
    <source>
        <dbReference type="ARBA" id="ARBA00022737"/>
    </source>
</evidence>
<proteinExistence type="predicted"/>
<dbReference type="SMR" id="A0A2G3A7S1"/>
<dbReference type="Pfam" id="PF20431">
    <property type="entry name" value="E_motif"/>
    <property type="match status" value="1"/>
</dbReference>
<dbReference type="InterPro" id="IPR002885">
    <property type="entry name" value="PPR_rpt"/>
</dbReference>
<dbReference type="EMBL" id="AYRZ02000002">
    <property type="protein sequence ID" value="PHT90292.1"/>
    <property type="molecule type" value="Genomic_DNA"/>
</dbReference>
<dbReference type="InterPro" id="IPR046960">
    <property type="entry name" value="PPR_At4g14850-like_plant"/>
</dbReference>
<feature type="repeat" description="PPR" evidence="2">
    <location>
        <begin position="194"/>
        <end position="228"/>
    </location>
</feature>
<reference evidence="3 4" key="1">
    <citation type="journal article" date="2014" name="Nat. Genet.">
        <title>Genome sequence of the hot pepper provides insights into the evolution of pungency in Capsicum species.</title>
        <authorList>
            <person name="Kim S."/>
            <person name="Park M."/>
            <person name="Yeom S.I."/>
            <person name="Kim Y.M."/>
            <person name="Lee J.M."/>
            <person name="Lee H.A."/>
            <person name="Seo E."/>
            <person name="Choi J."/>
            <person name="Cheong K."/>
            <person name="Kim K.T."/>
            <person name="Jung K."/>
            <person name="Lee G.W."/>
            <person name="Oh S.K."/>
            <person name="Bae C."/>
            <person name="Kim S.B."/>
            <person name="Lee H.Y."/>
            <person name="Kim S.Y."/>
            <person name="Kim M.S."/>
            <person name="Kang B.C."/>
            <person name="Jo Y.D."/>
            <person name="Yang H.B."/>
            <person name="Jeong H.J."/>
            <person name="Kang W.H."/>
            <person name="Kwon J.K."/>
            <person name="Shin C."/>
            <person name="Lim J.Y."/>
            <person name="Park J.H."/>
            <person name="Huh J.H."/>
            <person name="Kim J.S."/>
            <person name="Kim B.D."/>
            <person name="Cohen O."/>
            <person name="Paran I."/>
            <person name="Suh M.C."/>
            <person name="Lee S.B."/>
            <person name="Kim Y.K."/>
            <person name="Shin Y."/>
            <person name="Noh S.J."/>
            <person name="Park J."/>
            <person name="Seo Y.S."/>
            <person name="Kwon S.Y."/>
            <person name="Kim H.A."/>
            <person name="Park J.M."/>
            <person name="Kim H.J."/>
            <person name="Choi S.B."/>
            <person name="Bosland P.W."/>
            <person name="Reeves G."/>
            <person name="Jo S.H."/>
            <person name="Lee B.W."/>
            <person name="Cho H.T."/>
            <person name="Choi H.S."/>
            <person name="Lee M.S."/>
            <person name="Yu Y."/>
            <person name="Do Choi Y."/>
            <person name="Park B.S."/>
            <person name="van Deynze A."/>
            <person name="Ashrafi H."/>
            <person name="Hill T."/>
            <person name="Kim W.T."/>
            <person name="Pai H.S."/>
            <person name="Ahn H.K."/>
            <person name="Yeam I."/>
            <person name="Giovannoni J.J."/>
            <person name="Rose J.K."/>
            <person name="Sorensen I."/>
            <person name="Lee S.J."/>
            <person name="Kim R.W."/>
            <person name="Choi I.Y."/>
            <person name="Choi B.S."/>
            <person name="Lim J.S."/>
            <person name="Lee Y.H."/>
            <person name="Choi D."/>
        </authorList>
    </citation>
    <scope>NUCLEOTIDE SEQUENCE [LARGE SCALE GENOMIC DNA]</scope>
    <source>
        <strain evidence="4">cv. CM334</strain>
    </source>
</reference>
<protein>
    <submittedName>
        <fullName evidence="3">Pentatricopeptide repeat-containing protein</fullName>
    </submittedName>
</protein>
<dbReference type="Gramene" id="PHT90292">
    <property type="protein sequence ID" value="PHT90292"/>
    <property type="gene ID" value="T459_05405"/>
</dbReference>
<comment type="caution">
    <text evidence="3">The sequence shown here is derived from an EMBL/GenBank/DDBJ whole genome shotgun (WGS) entry which is preliminary data.</text>
</comment>
<name>A0A2G3A7S1_CAPAN</name>
<reference evidence="3 4" key="2">
    <citation type="journal article" date="2017" name="Genome Biol.">
        <title>New reference genome sequences of hot pepper reveal the massive evolution of plant disease-resistance genes by retroduplication.</title>
        <authorList>
            <person name="Kim S."/>
            <person name="Park J."/>
            <person name="Yeom S.I."/>
            <person name="Kim Y.M."/>
            <person name="Seo E."/>
            <person name="Kim K.T."/>
            <person name="Kim M.S."/>
            <person name="Lee J.M."/>
            <person name="Cheong K."/>
            <person name="Shin H.S."/>
            <person name="Kim S.B."/>
            <person name="Han K."/>
            <person name="Lee J."/>
            <person name="Park M."/>
            <person name="Lee H.A."/>
            <person name="Lee H.Y."/>
            <person name="Lee Y."/>
            <person name="Oh S."/>
            <person name="Lee J.H."/>
            <person name="Choi E."/>
            <person name="Choi E."/>
            <person name="Lee S.E."/>
            <person name="Jeon J."/>
            <person name="Kim H."/>
            <person name="Choi G."/>
            <person name="Song H."/>
            <person name="Lee J."/>
            <person name="Lee S.C."/>
            <person name="Kwon J.K."/>
            <person name="Lee H.Y."/>
            <person name="Koo N."/>
            <person name="Hong Y."/>
            <person name="Kim R.W."/>
            <person name="Kang W.H."/>
            <person name="Huh J.H."/>
            <person name="Kang B.C."/>
            <person name="Yang T.J."/>
            <person name="Lee Y.H."/>
            <person name="Bennetzen J.L."/>
            <person name="Choi D."/>
        </authorList>
    </citation>
    <scope>NUCLEOTIDE SEQUENCE [LARGE SCALE GENOMIC DNA]</scope>
    <source>
        <strain evidence="4">cv. CM334</strain>
    </source>
</reference>
<keyword evidence="4" id="KW-1185">Reference proteome</keyword>
<dbReference type="GO" id="GO:0003723">
    <property type="term" value="F:RNA binding"/>
    <property type="evidence" value="ECO:0007669"/>
    <property type="project" value="InterPro"/>
</dbReference>